<dbReference type="InterPro" id="IPR053156">
    <property type="entry name" value="T6SS_TssM-like"/>
</dbReference>
<dbReference type="Pfam" id="PF06744">
    <property type="entry name" value="IcmF_C"/>
    <property type="match status" value="1"/>
</dbReference>
<keyword evidence="1" id="KW-0472">Membrane</keyword>
<dbReference type="Proteomes" id="UP000543030">
    <property type="component" value="Unassembled WGS sequence"/>
</dbReference>
<dbReference type="InterPro" id="IPR048677">
    <property type="entry name" value="TssM1_hel"/>
</dbReference>
<accession>A0A840RJP2</accession>
<dbReference type="Pfam" id="PF21070">
    <property type="entry name" value="IcmF_helical"/>
    <property type="match status" value="1"/>
</dbReference>
<dbReference type="InterPro" id="IPR009612">
    <property type="entry name" value="IcmF-rel"/>
</dbReference>
<feature type="domain" description="Type VI secretion system component TssM1 helical" evidence="4">
    <location>
        <begin position="875"/>
        <end position="978"/>
    </location>
</feature>
<feature type="transmembrane region" description="Helical" evidence="1">
    <location>
        <begin position="12"/>
        <end position="30"/>
    </location>
</feature>
<feature type="domain" description="IcmF-related" evidence="3">
    <location>
        <begin position="405"/>
        <end position="722"/>
    </location>
</feature>
<gene>
    <name evidence="5" type="ORF">HNQ50_003558</name>
</gene>
<dbReference type="PANTHER" id="PTHR36153:SF1">
    <property type="entry name" value="TYPE VI SECRETION SYSTEM COMPONENT TSSM1"/>
    <property type="match status" value="1"/>
</dbReference>
<evidence type="ECO:0000313" key="6">
    <source>
        <dbReference type="Proteomes" id="UP000543030"/>
    </source>
</evidence>
<sequence>MLTKLNFKYLGLALLLVGLVGAIYIFGSYIGLDTPDQKKSAAAILVAGVTVVMMCLQAGRFYSRRTQAIRATGTAKVGDKETERKQAEAEKARQAWHTQLHQYLSTQYSWLERRRKTWLFVLGDQRLVRNQFPYLIEQQWLDTPQAVLVWAGVGSVAPKGGWSRLRGWWRRPAAGIVLVADGITAAGDEPAQLAQACGFALPVQLLLAPPLPGHRAEEAAPVVLASGSGLRGGVVPGLLQRLVRPLAQSGIAAVLQAREASFDARLSRWLEAEHTPLGRWFTRMTDQLHRRQRLHGVWFAPTRAAVSSPSQEGGAELADDPAGYRAREAGRAVVLPPSWLGLFGRVRQPRVRFSRLDIFWFMLTGCALAVMVWLLMVWQANRILVQQVRTDVTALHNARILAEGLPALVVLQNDMTLLESRIARSSWWSQLGLQHDAALLNTLWQPYGLAANKWLMQPVQFQLARQLKALDAVPLDGAADPDSGTSGADAVGQAGYDTLKTWLMLVQPGHADSGFLSPRLAGVGKVVWPAQPGDRIEQIAAFYAKHLAAHPQWRLAGDESLLFSARQTLSGLIDVKQAEDTLYHQLLDETKARYPDPTMSALLGGRDSRGLWSVQGRLPGTFTRQAYEGYVKDNIERLSKQTATSGDWVLGQQTARTEEKPEDIAAALNRRYFADFGHAWQAFLNRIVWVPASNLSGNAEQLRVYADAQQSPLAGLMKTIAWQAQTGAQAHSLADSLVDKARSVFKGKEDNPAQPPAQTTPKDSVPLADAFGPLLRLVSEGNGTQATDNTLSLQRYLDRVSATRLKLDQVSAAADPDAFARQLAQNLFQGRASDLVDARDYAQLVAASLGSGYAGMGQNLFLEPLDQGWRTLIRPAAASLDSLWQTSIVLPFNSTFSGRYPFNDSDADASLADLARFLGPQGNVAQFASTQLAGILEKQGDQWVPNPLYAQAMRFDPEFLNALNKLTWLSGQLYAEGDLKTRFSLMALGDPQVTDSQLNIDGQMLHYFNQKPKWQDVTWPGNPLTQRGLLTWDALATGLRKQNDFAGPWGFIRLLAKAKTEQINKSDWRINWALDDGVTLHYLLRTQSGSGPLALLQLDHFKLPQRLFGASNTKPVATRASAVSGSSGAHADPAS</sequence>
<evidence type="ECO:0000259" key="3">
    <source>
        <dbReference type="Pfam" id="PF06761"/>
    </source>
</evidence>
<evidence type="ECO:0000313" key="5">
    <source>
        <dbReference type="EMBL" id="MBB5192804.1"/>
    </source>
</evidence>
<feature type="transmembrane region" description="Helical" evidence="1">
    <location>
        <begin position="42"/>
        <end position="62"/>
    </location>
</feature>
<dbReference type="EMBL" id="JACHHN010000008">
    <property type="protein sequence ID" value="MBB5192804.1"/>
    <property type="molecule type" value="Genomic_DNA"/>
</dbReference>
<evidence type="ECO:0000256" key="1">
    <source>
        <dbReference type="SAM" id="Phobius"/>
    </source>
</evidence>
<comment type="caution">
    <text evidence="5">The sequence shown here is derived from an EMBL/GenBank/DDBJ whole genome shotgun (WGS) entry which is preliminary data.</text>
</comment>
<evidence type="ECO:0000259" key="4">
    <source>
        <dbReference type="Pfam" id="PF21070"/>
    </source>
</evidence>
<keyword evidence="1" id="KW-1133">Transmembrane helix</keyword>
<dbReference type="AlphaFoldDB" id="A0A840RJP2"/>
<name>A0A840RJP2_9NEIS</name>
<organism evidence="5 6">
    <name type="scientific">Silvimonas terrae</name>
    <dbReference type="NCBI Taxonomy" id="300266"/>
    <lineage>
        <taxon>Bacteria</taxon>
        <taxon>Pseudomonadati</taxon>
        <taxon>Pseudomonadota</taxon>
        <taxon>Betaproteobacteria</taxon>
        <taxon>Neisseriales</taxon>
        <taxon>Chitinibacteraceae</taxon>
        <taxon>Silvimonas</taxon>
    </lineage>
</organism>
<dbReference type="PANTHER" id="PTHR36153">
    <property type="entry name" value="INNER MEMBRANE PROTEIN-RELATED"/>
    <property type="match status" value="1"/>
</dbReference>
<feature type="domain" description="Type VI secretion system IcmF C-terminal" evidence="2">
    <location>
        <begin position="983"/>
        <end position="1088"/>
    </location>
</feature>
<dbReference type="RefSeq" id="WP_184102468.1">
    <property type="nucleotide sequence ID" value="NZ_JACHHN010000008.1"/>
</dbReference>
<keyword evidence="1" id="KW-0812">Transmembrane</keyword>
<feature type="transmembrane region" description="Helical" evidence="1">
    <location>
        <begin position="358"/>
        <end position="378"/>
    </location>
</feature>
<dbReference type="InterPro" id="IPR010623">
    <property type="entry name" value="IcmF_C"/>
</dbReference>
<protein>
    <submittedName>
        <fullName evidence="5">Type VI secretion system protein ImpL</fullName>
    </submittedName>
</protein>
<dbReference type="Pfam" id="PF06761">
    <property type="entry name" value="IcmF-related"/>
    <property type="match status" value="1"/>
</dbReference>
<keyword evidence="6" id="KW-1185">Reference proteome</keyword>
<proteinExistence type="predicted"/>
<reference evidence="5 6" key="1">
    <citation type="submission" date="2020-08" db="EMBL/GenBank/DDBJ databases">
        <title>Genomic Encyclopedia of Type Strains, Phase IV (KMG-IV): sequencing the most valuable type-strain genomes for metagenomic binning, comparative biology and taxonomic classification.</title>
        <authorList>
            <person name="Goeker M."/>
        </authorList>
    </citation>
    <scope>NUCLEOTIDE SEQUENCE [LARGE SCALE GENOMIC DNA]</scope>
    <source>
        <strain evidence="5 6">DSM 18233</strain>
    </source>
</reference>
<evidence type="ECO:0000259" key="2">
    <source>
        <dbReference type="Pfam" id="PF06744"/>
    </source>
</evidence>